<keyword evidence="2" id="KW-0575">Peroxidase</keyword>
<protein>
    <submittedName>
        <fullName evidence="2">Acid phosphatase/vanadium-dependent haloperoxidase</fullName>
    </submittedName>
</protein>
<dbReference type="GO" id="GO:0004601">
    <property type="term" value="F:peroxidase activity"/>
    <property type="evidence" value="ECO:0007669"/>
    <property type="project" value="UniProtKB-KW"/>
</dbReference>
<keyword evidence="1" id="KW-0812">Transmembrane</keyword>
<keyword evidence="1" id="KW-1133">Transmembrane helix</keyword>
<sequence>MDFFSQIFSNKVLGISIFACFLAQFIKIFTGKDKRIEISRLFTSGGMPSSHSSFVTSLSTLVGIERGFQSTDFAIVCVFSLIIMYDATGVRRSVGKQAAILNQIIDDVQHRKPIKHERLKELVGHTPKEVLFGAILGILVALYFV</sequence>
<evidence type="ECO:0000313" key="2">
    <source>
        <dbReference type="EMBL" id="CEI73692.1"/>
    </source>
</evidence>
<name>A0A2P2BTN2_9FIRM</name>
<gene>
    <name evidence="2" type="ORF">FRIFI_2164</name>
</gene>
<feature type="transmembrane region" description="Helical" evidence="1">
    <location>
        <begin position="12"/>
        <end position="30"/>
    </location>
</feature>
<dbReference type="EMBL" id="LN650648">
    <property type="protein sequence ID" value="CEI73692.1"/>
    <property type="molecule type" value="Genomic_DNA"/>
</dbReference>
<dbReference type="PANTHER" id="PTHR31446">
    <property type="entry name" value="ACID PHOSPHATASE/VANADIUM-DEPENDENT HALOPEROXIDASE-RELATED PROTEIN"/>
    <property type="match status" value="1"/>
</dbReference>
<dbReference type="Proteomes" id="UP000245695">
    <property type="component" value="Chromosome 1"/>
</dbReference>
<dbReference type="KEGG" id="rhom:FRIFI_2164"/>
<dbReference type="AlphaFoldDB" id="A0A2P2BTN2"/>
<reference evidence="2 3" key="1">
    <citation type="submission" date="2014-09" db="EMBL/GenBank/DDBJ databases">
        <authorList>
            <person name="Hornung B.V."/>
        </authorList>
    </citation>
    <scope>NUCLEOTIDE SEQUENCE [LARGE SCALE GENOMIC DNA]</scope>
    <source>
        <strain evidence="2 3">FRIFI</strain>
    </source>
</reference>
<keyword evidence="3" id="KW-1185">Reference proteome</keyword>
<evidence type="ECO:0000256" key="1">
    <source>
        <dbReference type="SAM" id="Phobius"/>
    </source>
</evidence>
<dbReference type="InterPro" id="IPR003832">
    <property type="entry name" value="DUF212"/>
</dbReference>
<dbReference type="RefSeq" id="WP_092924450.1">
    <property type="nucleotide sequence ID" value="NZ_FJTZ01000012.1"/>
</dbReference>
<proteinExistence type="predicted"/>
<organism evidence="2 3">
    <name type="scientific">Romboutsia hominis</name>
    <dbReference type="NCBI Taxonomy" id="1507512"/>
    <lineage>
        <taxon>Bacteria</taxon>
        <taxon>Bacillati</taxon>
        <taxon>Bacillota</taxon>
        <taxon>Clostridia</taxon>
        <taxon>Peptostreptococcales</taxon>
        <taxon>Peptostreptococcaceae</taxon>
        <taxon>Romboutsia</taxon>
    </lineage>
</organism>
<dbReference type="PANTHER" id="PTHR31446:SF29">
    <property type="entry name" value="ACID PHOSPHATASE_VANADIUM-DEPENDENT HALOPEROXIDASE-RELATED PROTEIN"/>
    <property type="match status" value="1"/>
</dbReference>
<keyword evidence="2" id="KW-0560">Oxidoreductase</keyword>
<accession>A0A2P2BTN2</accession>
<evidence type="ECO:0000313" key="3">
    <source>
        <dbReference type="Proteomes" id="UP000245695"/>
    </source>
</evidence>
<keyword evidence="1" id="KW-0472">Membrane</keyword>
<dbReference type="Pfam" id="PF02681">
    <property type="entry name" value="DUF212"/>
    <property type="match status" value="1"/>
</dbReference>